<dbReference type="Proteomes" id="UP000523955">
    <property type="component" value="Unassembled WGS sequence"/>
</dbReference>
<keyword evidence="1" id="KW-0732">Signal</keyword>
<reference evidence="2 3" key="1">
    <citation type="submission" date="2020-08" db="EMBL/GenBank/DDBJ databases">
        <authorList>
            <person name="Seo M.-J."/>
        </authorList>
    </citation>
    <scope>NUCLEOTIDE SEQUENCE [LARGE SCALE GENOMIC DNA]</scope>
    <source>
        <strain evidence="2 3">KIGAM211</strain>
    </source>
</reference>
<sequence>MRSALPITVAAALAASPLLAACADDDPDPALSSVVSLYTRSVGPLAAAVVSYREAEGVLPQQVEQQDGDLVASNFGYDAGSEPRVPAGEADLAWFHSDGSTYDFCLTTSRGGVRTHYLVRGAGSGDYAQTKELERGACPAAPSE</sequence>
<dbReference type="PROSITE" id="PS51257">
    <property type="entry name" value="PROKAR_LIPOPROTEIN"/>
    <property type="match status" value="1"/>
</dbReference>
<feature type="chain" id="PRO_5039131951" evidence="1">
    <location>
        <begin position="21"/>
        <end position="144"/>
    </location>
</feature>
<evidence type="ECO:0000313" key="3">
    <source>
        <dbReference type="Proteomes" id="UP000523955"/>
    </source>
</evidence>
<keyword evidence="3" id="KW-1185">Reference proteome</keyword>
<protein>
    <submittedName>
        <fullName evidence="2">Uncharacterized protein</fullName>
    </submittedName>
</protein>
<proteinExistence type="predicted"/>
<accession>A0A7X0RES3</accession>
<feature type="signal peptide" evidence="1">
    <location>
        <begin position="1"/>
        <end position="20"/>
    </location>
</feature>
<evidence type="ECO:0000256" key="1">
    <source>
        <dbReference type="SAM" id="SignalP"/>
    </source>
</evidence>
<organism evidence="2 3">
    <name type="scientific">Nocardioides luti</name>
    <dbReference type="NCBI Taxonomy" id="2761101"/>
    <lineage>
        <taxon>Bacteria</taxon>
        <taxon>Bacillati</taxon>
        <taxon>Actinomycetota</taxon>
        <taxon>Actinomycetes</taxon>
        <taxon>Propionibacteriales</taxon>
        <taxon>Nocardioidaceae</taxon>
        <taxon>Nocardioides</taxon>
    </lineage>
</organism>
<gene>
    <name evidence="2" type="ORF">H5V45_06390</name>
</gene>
<comment type="caution">
    <text evidence="2">The sequence shown here is derived from an EMBL/GenBank/DDBJ whole genome shotgun (WGS) entry which is preliminary data.</text>
</comment>
<dbReference type="AlphaFoldDB" id="A0A7X0RES3"/>
<dbReference type="EMBL" id="JACKXE010000001">
    <property type="protein sequence ID" value="MBB6626946.1"/>
    <property type="molecule type" value="Genomic_DNA"/>
</dbReference>
<evidence type="ECO:0000313" key="2">
    <source>
        <dbReference type="EMBL" id="MBB6626946.1"/>
    </source>
</evidence>
<name>A0A7X0RES3_9ACTN</name>
<dbReference type="RefSeq" id="WP_185252164.1">
    <property type="nucleotide sequence ID" value="NZ_JACKXE010000001.1"/>
</dbReference>